<dbReference type="GeneID" id="66260318"/>
<dbReference type="EMBL" id="CP001277">
    <property type="protein sequence ID" value="ACQ67174.1"/>
    <property type="molecule type" value="Genomic_DNA"/>
</dbReference>
<dbReference type="Gene3D" id="3.10.450.230">
    <property type="entry name" value="VirB8 protein"/>
    <property type="match status" value="1"/>
</dbReference>
<evidence type="ECO:0000313" key="9">
    <source>
        <dbReference type="Proteomes" id="UP000002334"/>
    </source>
</evidence>
<evidence type="ECO:0000256" key="2">
    <source>
        <dbReference type="ARBA" id="ARBA00022692"/>
    </source>
</evidence>
<dbReference type="AlphaFoldDB" id="C4K3N1"/>
<dbReference type="InterPro" id="IPR007430">
    <property type="entry name" value="VirB8"/>
</dbReference>
<dbReference type="Proteomes" id="UP000002334">
    <property type="component" value="Chromosome"/>
</dbReference>
<feature type="domain" description="Large polyvalent protein-associated" evidence="7">
    <location>
        <begin position="665"/>
        <end position="750"/>
    </location>
</feature>
<dbReference type="RefSeq" id="WP_012738132.1">
    <property type="nucleotide sequence ID" value="NC_012751.1"/>
</dbReference>
<sequence length="1038" mass="119628">MLIRVRGYNKGIKAYLEKGIKNGRDYGREELDERVILDGDLDLTEIIYQQIPDKGQDRYLTFTLSFRENEVSKEILNNITQEFREFFMYAYEDEEYHFYAEAHLPKIKAMKDKKTGEMIERKPHIHIVIPKKNVLSGKIGDPLGSHFSQSVKYLEAFQEYINQKYQLASPRDSIRVDPTQAADVLSRYKGDDFRSQHQSFKRQLIFDVIEKNIRDREAFYGHVSSFGETKLRHKGKENEYIAVKLPGEAKWTHLKETIFQDDFVVRREVKKPPLDKTIIRDRLCGWPQRAKEIKYVSKATPQFRHRYRWASPEEKIQLLTQRQTAFYEKYREIYDLYPAERKSDQQRSSAQTERERAACAPHGLQSVSCGDVATDRDSEYAENTVFLPGHAYVHLGQSTSGRSARLRSDLSAGGRRRGASGQPDFDRFTALSGVPTVEDIARRQGFRIRDGLGGSPAGTLTLPPYARDLYRVATLEEIKQRGKRLFGASERPLKSNTVSSLRRLMPKPDKNASFLAAYFLRQHEQNSILPEHRQAIRAVDRQFFTARRTILSDNRLTRDEKTQSVSVFTFERLKAHEAIKQLEIAFKQERPDMGSADIRQKIKATRIPNPSFSGDTVEGAEIPPARARFARLIQHLSGHFTENRLRDRQRMMSASDLYTKRAKLSKNVHYLDKKTDRTLFVDIGHAIAVRKGGMTDSAVAVALSLAKEKFGSTLTIKGSDDFKKQVIEVAVRDYLDVHFTDKVMNRQFEERKEERAIEREGQRVEEPTKSRDPDPEKASVDDEDPSLERTHDNNLGEQKKKSHVEPSPPDEETEGPTLKNVAQEYRRQARHSQYLCIFFGVLALMSLGAVLGLTPLKTVEPYLVRVDNHSGYTDIVAPLTAGKKTDQVQDEYWLSTYVRTYESYNWSSQTSNYALIKLFSYSDPFTEYKNFQLSSKGYTEILGKNRQIRTKINHIVPMRAAIGKELQADKEIKTYQVRFTKTILDRHGNPDPQSQVTHWLATVSFDYHNPSVTQEERWLNPLEFGVHAYSKTQEVKGG</sequence>
<feature type="domain" description="Bacterial virulence protein VirB8" evidence="6">
    <location>
        <begin position="825"/>
        <end position="1034"/>
    </location>
</feature>
<gene>
    <name evidence="8" type="primary">mobB_1</name>
    <name evidence="8" type="ordered locus">HDEF_0420</name>
</gene>
<feature type="compositionally biased region" description="Basic and acidic residues" evidence="5">
    <location>
        <begin position="750"/>
        <end position="799"/>
    </location>
</feature>
<reference evidence="8 9" key="1">
    <citation type="journal article" date="2009" name="Proc. Natl. Acad. Sci. U.S.A.">
        <title>Hamiltonella defensa, genome evolution of protective bacterial endosymbiont from pathogenic ancestors.</title>
        <authorList>
            <person name="Degnan P.H."/>
            <person name="Yu Y."/>
            <person name="Sisneros N."/>
            <person name="Wing R.A."/>
            <person name="Moran N.A."/>
        </authorList>
    </citation>
    <scope>NUCLEOTIDE SEQUENCE [LARGE SCALE GENOMIC DNA]</scope>
    <source>
        <strain evidence="9">5AT</strain>
    </source>
</reference>
<dbReference type="CDD" id="cd16424">
    <property type="entry name" value="VirB8"/>
    <property type="match status" value="1"/>
</dbReference>
<proteinExistence type="predicted"/>
<evidence type="ECO:0000259" key="6">
    <source>
        <dbReference type="Pfam" id="PF04335"/>
    </source>
</evidence>
<keyword evidence="9" id="KW-1185">Reference proteome</keyword>
<dbReference type="STRING" id="572265.HDEF_0420"/>
<keyword evidence="2" id="KW-0812">Transmembrane</keyword>
<dbReference type="HOGENOM" id="CLU_292989_0_0_6"/>
<comment type="subcellular location">
    <subcellularLocation>
        <location evidence="1">Membrane</location>
        <topology evidence="1">Single-pass membrane protein</topology>
    </subcellularLocation>
</comment>
<evidence type="ECO:0000256" key="3">
    <source>
        <dbReference type="ARBA" id="ARBA00022989"/>
    </source>
</evidence>
<dbReference type="GO" id="GO:0016020">
    <property type="term" value="C:membrane"/>
    <property type="evidence" value="ECO:0007669"/>
    <property type="project" value="UniProtKB-SubCell"/>
</dbReference>
<name>C4K3N1_HAMD5</name>
<protein>
    <submittedName>
        <fullName evidence="8">MobB relaxase/mobilization protein</fullName>
    </submittedName>
</protein>
<dbReference type="Pfam" id="PF04335">
    <property type="entry name" value="VirB8"/>
    <property type="match status" value="1"/>
</dbReference>
<keyword evidence="3" id="KW-1133">Transmembrane helix</keyword>
<accession>C4K3N1</accession>
<dbReference type="eggNOG" id="COG3736">
    <property type="taxonomic scope" value="Bacteria"/>
</dbReference>
<dbReference type="Pfam" id="PF18821">
    <property type="entry name" value="LPD7"/>
    <property type="match status" value="1"/>
</dbReference>
<evidence type="ECO:0000256" key="1">
    <source>
        <dbReference type="ARBA" id="ARBA00004167"/>
    </source>
</evidence>
<feature type="region of interest" description="Disordered" evidence="5">
    <location>
        <begin position="750"/>
        <end position="817"/>
    </location>
</feature>
<keyword evidence="4" id="KW-0472">Membrane</keyword>
<organism evidence="8 9">
    <name type="scientific">Hamiltonella defensa subsp. Acyrthosiphon pisum (strain 5AT)</name>
    <dbReference type="NCBI Taxonomy" id="572265"/>
    <lineage>
        <taxon>Bacteria</taxon>
        <taxon>Pseudomonadati</taxon>
        <taxon>Pseudomonadota</taxon>
        <taxon>Gammaproteobacteria</taxon>
        <taxon>Enterobacterales</taxon>
        <taxon>Enterobacteriaceae</taxon>
        <taxon>aphid secondary symbionts</taxon>
        <taxon>Candidatus Williamhamiltonella</taxon>
    </lineage>
</organism>
<evidence type="ECO:0000259" key="7">
    <source>
        <dbReference type="Pfam" id="PF18821"/>
    </source>
</evidence>
<evidence type="ECO:0000313" key="8">
    <source>
        <dbReference type="EMBL" id="ACQ67174.1"/>
    </source>
</evidence>
<dbReference type="InterPro" id="IPR032710">
    <property type="entry name" value="NTF2-like_dom_sf"/>
</dbReference>
<evidence type="ECO:0000256" key="4">
    <source>
        <dbReference type="ARBA" id="ARBA00023136"/>
    </source>
</evidence>
<dbReference type="SUPFAM" id="SSF54427">
    <property type="entry name" value="NTF2-like"/>
    <property type="match status" value="1"/>
</dbReference>
<dbReference type="KEGG" id="hde:HDEF_0420"/>
<dbReference type="InterPro" id="IPR040677">
    <property type="entry name" value="LPD7"/>
</dbReference>
<feature type="region of interest" description="Disordered" evidence="5">
    <location>
        <begin position="403"/>
        <end position="427"/>
    </location>
</feature>
<evidence type="ECO:0000256" key="5">
    <source>
        <dbReference type="SAM" id="MobiDB-lite"/>
    </source>
</evidence>